<dbReference type="PATRIC" id="fig|749414.3.peg.7312"/>
<organism evidence="2 3">
    <name type="scientific">Streptomyces bingchenggensis (strain BCW-1)</name>
    <dbReference type="NCBI Taxonomy" id="749414"/>
    <lineage>
        <taxon>Bacteria</taxon>
        <taxon>Bacillati</taxon>
        <taxon>Actinomycetota</taxon>
        <taxon>Actinomycetes</taxon>
        <taxon>Kitasatosporales</taxon>
        <taxon>Streptomycetaceae</taxon>
        <taxon>Streptomyces</taxon>
    </lineage>
</organism>
<protein>
    <submittedName>
        <fullName evidence="2">Uncharacterized protein</fullName>
    </submittedName>
</protein>
<dbReference type="PANTHER" id="PTHR23542:SF1">
    <property type="entry name" value="MAJOR FACILITATOR SUPERFAMILY (MFS) PROFILE DOMAIN-CONTAINING PROTEIN"/>
    <property type="match status" value="1"/>
</dbReference>
<gene>
    <name evidence="2" type="ordered locus">SBI_07108</name>
</gene>
<dbReference type="eggNOG" id="COG2814">
    <property type="taxonomic scope" value="Bacteria"/>
</dbReference>
<dbReference type="PANTHER" id="PTHR23542">
    <property type="match status" value="1"/>
</dbReference>
<dbReference type="HOGENOM" id="CLU_1766933_0_0_11"/>
<keyword evidence="1" id="KW-0472">Membrane</keyword>
<dbReference type="EMBL" id="CP002047">
    <property type="protein sequence ID" value="ADI10228.1"/>
    <property type="molecule type" value="Genomic_DNA"/>
</dbReference>
<keyword evidence="1" id="KW-0812">Transmembrane</keyword>
<evidence type="ECO:0000313" key="2">
    <source>
        <dbReference type="EMBL" id="ADI10228.1"/>
    </source>
</evidence>
<feature type="transmembrane region" description="Helical" evidence="1">
    <location>
        <begin position="112"/>
        <end position="134"/>
    </location>
</feature>
<feature type="transmembrane region" description="Helical" evidence="1">
    <location>
        <begin position="26"/>
        <end position="45"/>
    </location>
</feature>
<accession>D7C3K3</accession>
<dbReference type="RefSeq" id="WP_014179678.1">
    <property type="nucleotide sequence ID" value="NC_016582.1"/>
</dbReference>
<dbReference type="AlphaFoldDB" id="D7C3K3"/>
<dbReference type="Proteomes" id="UP000000377">
    <property type="component" value="Chromosome"/>
</dbReference>
<dbReference type="SUPFAM" id="SSF103473">
    <property type="entry name" value="MFS general substrate transporter"/>
    <property type="match status" value="1"/>
</dbReference>
<keyword evidence="3" id="KW-1185">Reference proteome</keyword>
<feature type="transmembrane region" description="Helical" evidence="1">
    <location>
        <begin position="85"/>
        <end position="106"/>
    </location>
</feature>
<dbReference type="Gene3D" id="1.20.1250.20">
    <property type="entry name" value="MFS general substrate transporter like domains"/>
    <property type="match status" value="1"/>
</dbReference>
<proteinExistence type="predicted"/>
<dbReference type="KEGG" id="sbh:SBI_07108"/>
<evidence type="ECO:0000256" key="1">
    <source>
        <dbReference type="SAM" id="Phobius"/>
    </source>
</evidence>
<dbReference type="InterPro" id="IPR036259">
    <property type="entry name" value="MFS_trans_sf"/>
</dbReference>
<sequence length="147" mass="14991">MFACLAVGGALAGTAIGTRHRSTAPITGYLTAFVWLALALTPLSIVSASPLLMVLLVCAGAAFAPMTICLFELDAHAPRHTAAAAMMWMVAAEELGIAAGTVTAGATAQHTGAWLALFTAAVGGGLGALVVVGYRARLQRERRGGLW</sequence>
<name>D7C3K3_STRBB</name>
<feature type="transmembrane region" description="Helical" evidence="1">
    <location>
        <begin position="51"/>
        <end position="73"/>
    </location>
</feature>
<keyword evidence="1" id="KW-1133">Transmembrane helix</keyword>
<reference evidence="2 3" key="1">
    <citation type="journal article" date="2010" name="J. Bacteriol.">
        <title>Genome sequence of the milbemycin-producing bacterium Streptomyces bingchenggensis.</title>
        <authorList>
            <person name="Wang X.J."/>
            <person name="Yan Y.J."/>
            <person name="Zhang B."/>
            <person name="An J."/>
            <person name="Wang J.J."/>
            <person name="Tian J."/>
            <person name="Jiang L."/>
            <person name="Chen Y.H."/>
            <person name="Huang S.X."/>
            <person name="Yin M."/>
            <person name="Zhang J."/>
            <person name="Gao A.L."/>
            <person name="Liu C.X."/>
            <person name="Zhu Z.X."/>
            <person name="Xiang W.S."/>
        </authorList>
    </citation>
    <scope>NUCLEOTIDE SEQUENCE [LARGE SCALE GENOMIC DNA]</scope>
    <source>
        <strain evidence="2 3">BCW-1</strain>
    </source>
</reference>
<evidence type="ECO:0000313" key="3">
    <source>
        <dbReference type="Proteomes" id="UP000000377"/>
    </source>
</evidence>